<dbReference type="CDD" id="cd05233">
    <property type="entry name" value="SDR_c"/>
    <property type="match status" value="1"/>
</dbReference>
<evidence type="ECO:0000313" key="5">
    <source>
        <dbReference type="EMBL" id="BCS95755.1"/>
    </source>
</evidence>
<dbReference type="PROSITE" id="PS00061">
    <property type="entry name" value="ADH_SHORT"/>
    <property type="match status" value="1"/>
</dbReference>
<gene>
    <name evidence="5" type="ORF">DSLASN_13870</name>
</gene>
<dbReference type="Proteomes" id="UP001320148">
    <property type="component" value="Chromosome"/>
</dbReference>
<reference evidence="5 6" key="1">
    <citation type="submission" date="2021-02" db="EMBL/GenBank/DDBJ databases">
        <title>Complete genome of Desulfoluna sp. strain ASN36.</title>
        <authorList>
            <person name="Takahashi A."/>
            <person name="Kojima H."/>
            <person name="Fukui M."/>
        </authorList>
    </citation>
    <scope>NUCLEOTIDE SEQUENCE [LARGE SCALE GENOMIC DNA]</scope>
    <source>
        <strain evidence="5 6">ASN36</strain>
    </source>
</reference>
<dbReference type="InterPro" id="IPR036291">
    <property type="entry name" value="NAD(P)-bd_dom_sf"/>
</dbReference>
<evidence type="ECO:0000313" key="6">
    <source>
        <dbReference type="Proteomes" id="UP001320148"/>
    </source>
</evidence>
<keyword evidence="6" id="KW-1185">Reference proteome</keyword>
<accession>A0ABM7PEN4</accession>
<dbReference type="PRINTS" id="PR00080">
    <property type="entry name" value="SDRFAMILY"/>
</dbReference>
<dbReference type="Pfam" id="PF00106">
    <property type="entry name" value="adh_short"/>
    <property type="match status" value="1"/>
</dbReference>
<sequence length="278" mass="30792">MPGIRDLKEKVVVITGAGAGIGRLTALAFAREGADLVLSDICDDRINAVAREIESLGARVLTYVVDVGDREQMVSFAAYVIRERGHVDVLVNNAGVSVGGTVADSSIENWEWVFRINVWGVIYGIKAFLPHMIDRRYGQIVNMSSLLGLVGIPGTPAYNTTKFAVSGLSESMRVEVRKYNIGVSNICPSWMKTRIVEDGRMEFKDAFKVNRTSVVKAYDKYAWPPEWVAKAVVRAVRKDKAVVPVGPDAWVLWFLKRSSQNLYDLVMSTVSRILLGNH</sequence>
<proteinExistence type="inferred from homology"/>
<dbReference type="InterPro" id="IPR002347">
    <property type="entry name" value="SDR_fam"/>
</dbReference>
<evidence type="ECO:0000256" key="1">
    <source>
        <dbReference type="ARBA" id="ARBA00006484"/>
    </source>
</evidence>
<dbReference type="SUPFAM" id="SSF51735">
    <property type="entry name" value="NAD(P)-binding Rossmann-fold domains"/>
    <property type="match status" value="1"/>
</dbReference>
<keyword evidence="2" id="KW-0521">NADP</keyword>
<comment type="similarity">
    <text evidence="1 4">Belongs to the short-chain dehydrogenases/reductases (SDR) family.</text>
</comment>
<dbReference type="PRINTS" id="PR00081">
    <property type="entry name" value="GDHRDH"/>
</dbReference>
<organism evidence="5 6">
    <name type="scientific">Desulfoluna limicola</name>
    <dbReference type="NCBI Taxonomy" id="2810562"/>
    <lineage>
        <taxon>Bacteria</taxon>
        <taxon>Pseudomonadati</taxon>
        <taxon>Thermodesulfobacteriota</taxon>
        <taxon>Desulfobacteria</taxon>
        <taxon>Desulfobacterales</taxon>
        <taxon>Desulfolunaceae</taxon>
        <taxon>Desulfoluna</taxon>
    </lineage>
</organism>
<dbReference type="InterPro" id="IPR020904">
    <property type="entry name" value="Sc_DH/Rdtase_CS"/>
</dbReference>
<dbReference type="PANTHER" id="PTHR43391">
    <property type="entry name" value="RETINOL DEHYDROGENASE-RELATED"/>
    <property type="match status" value="1"/>
</dbReference>
<dbReference type="Gene3D" id="3.40.50.720">
    <property type="entry name" value="NAD(P)-binding Rossmann-like Domain"/>
    <property type="match status" value="1"/>
</dbReference>
<dbReference type="PANTHER" id="PTHR43391:SF14">
    <property type="entry name" value="DEHYDROGENASE_REDUCTASE SDR FAMILY PROTEIN 7-LIKE"/>
    <property type="match status" value="1"/>
</dbReference>
<dbReference type="RefSeq" id="WP_236892082.1">
    <property type="nucleotide sequence ID" value="NZ_AP024488.1"/>
</dbReference>
<evidence type="ECO:0000256" key="3">
    <source>
        <dbReference type="ARBA" id="ARBA00023002"/>
    </source>
</evidence>
<evidence type="ECO:0000256" key="2">
    <source>
        <dbReference type="ARBA" id="ARBA00022857"/>
    </source>
</evidence>
<protein>
    <submittedName>
        <fullName evidence="5">Short chain dehydrogenase/reductase</fullName>
    </submittedName>
</protein>
<evidence type="ECO:0000256" key="4">
    <source>
        <dbReference type="RuleBase" id="RU000363"/>
    </source>
</evidence>
<keyword evidence="3" id="KW-0560">Oxidoreductase</keyword>
<name>A0ABM7PEN4_9BACT</name>
<dbReference type="EMBL" id="AP024488">
    <property type="protein sequence ID" value="BCS95755.1"/>
    <property type="molecule type" value="Genomic_DNA"/>
</dbReference>